<name>A0ABR2I8Y7_9PEZI</name>
<reference evidence="3" key="1">
    <citation type="submission" date="2023-01" db="EMBL/GenBank/DDBJ databases">
        <authorList>
            <person name="Sorensen T."/>
        </authorList>
    </citation>
    <scope>NUCLEOTIDE SEQUENCE</scope>
    <source>
        <strain evidence="3">AAU 773</strain>
    </source>
</reference>
<sequence>MLQALLHLTSALACVAHVVLGALVLTLPGLAEDGILTARVDGARSELRKAALNVTLGTEAACVGFVDRIRCADLQTAITAWSHLPAVQALLPALDVVNRLSIRQIIAIDIFFTLVSFLLLCSLSLLASKIRFCLRFSMTVVGGALALAPTLLFLIVSTSVLEAATKAGFETQQGIVNHMVQGALASSVLLLLSTSAGIFVLRPLQNYR</sequence>
<feature type="signal peptide" evidence="2">
    <location>
        <begin position="1"/>
        <end position="21"/>
    </location>
</feature>
<feature type="transmembrane region" description="Helical" evidence="1">
    <location>
        <begin position="180"/>
        <end position="201"/>
    </location>
</feature>
<evidence type="ECO:0000313" key="3">
    <source>
        <dbReference type="EMBL" id="KAK8859464.1"/>
    </source>
</evidence>
<proteinExistence type="predicted"/>
<keyword evidence="1" id="KW-0812">Transmembrane</keyword>
<evidence type="ECO:0000256" key="2">
    <source>
        <dbReference type="SAM" id="SignalP"/>
    </source>
</evidence>
<reference evidence="3 5" key="2">
    <citation type="journal article" date="2024" name="IMA Fungus">
        <title>Apiospora arundinis, a panoply of carbohydrate-active enzymes and secondary metabolites.</title>
        <authorList>
            <person name="Sorensen T."/>
            <person name="Petersen C."/>
            <person name="Muurmann A.T."/>
            <person name="Christiansen J.V."/>
            <person name="Brundto M.L."/>
            <person name="Overgaard C.K."/>
            <person name="Boysen A.T."/>
            <person name="Wollenberg R.D."/>
            <person name="Larsen T.O."/>
            <person name="Sorensen J.L."/>
            <person name="Nielsen K.L."/>
            <person name="Sondergaard T.E."/>
        </authorList>
    </citation>
    <scope>NUCLEOTIDE SEQUENCE [LARGE SCALE GENOMIC DNA]</scope>
    <source>
        <strain evidence="3 5">AAU 773</strain>
    </source>
</reference>
<comment type="caution">
    <text evidence="3">The sequence shown here is derived from an EMBL/GenBank/DDBJ whole genome shotgun (WGS) entry which is preliminary data.</text>
</comment>
<keyword evidence="1" id="KW-0472">Membrane</keyword>
<evidence type="ECO:0000313" key="5">
    <source>
        <dbReference type="Proteomes" id="UP001390339"/>
    </source>
</evidence>
<keyword evidence="2" id="KW-0732">Signal</keyword>
<gene>
    <name evidence="3" type="ORF">PGQ11_010198</name>
    <name evidence="4" type="ORF">PGQ11_010255</name>
</gene>
<feature type="chain" id="PRO_5045031637" evidence="2">
    <location>
        <begin position="22"/>
        <end position="208"/>
    </location>
</feature>
<accession>A0ABR2I8Y7</accession>
<organism evidence="3 5">
    <name type="scientific">Apiospora arundinis</name>
    <dbReference type="NCBI Taxonomy" id="335852"/>
    <lineage>
        <taxon>Eukaryota</taxon>
        <taxon>Fungi</taxon>
        <taxon>Dikarya</taxon>
        <taxon>Ascomycota</taxon>
        <taxon>Pezizomycotina</taxon>
        <taxon>Sordariomycetes</taxon>
        <taxon>Xylariomycetidae</taxon>
        <taxon>Amphisphaeriales</taxon>
        <taxon>Apiosporaceae</taxon>
        <taxon>Apiospora</taxon>
    </lineage>
</organism>
<keyword evidence="1" id="KW-1133">Transmembrane helix</keyword>
<feature type="transmembrane region" description="Helical" evidence="1">
    <location>
        <begin position="139"/>
        <end position="160"/>
    </location>
</feature>
<dbReference type="EMBL" id="JAPCWZ010000006">
    <property type="protein sequence ID" value="KAK8859464.1"/>
    <property type="molecule type" value="Genomic_DNA"/>
</dbReference>
<dbReference type="Proteomes" id="UP001390339">
    <property type="component" value="Unassembled WGS sequence"/>
</dbReference>
<feature type="transmembrane region" description="Helical" evidence="1">
    <location>
        <begin position="105"/>
        <end position="127"/>
    </location>
</feature>
<evidence type="ECO:0000313" key="4">
    <source>
        <dbReference type="EMBL" id="KAK8859521.1"/>
    </source>
</evidence>
<keyword evidence="5" id="KW-1185">Reference proteome</keyword>
<evidence type="ECO:0000256" key="1">
    <source>
        <dbReference type="SAM" id="Phobius"/>
    </source>
</evidence>
<dbReference type="EMBL" id="JAPCWZ010000006">
    <property type="protein sequence ID" value="KAK8859521.1"/>
    <property type="molecule type" value="Genomic_DNA"/>
</dbReference>
<protein>
    <submittedName>
        <fullName evidence="3">Uncharacterized protein</fullName>
    </submittedName>
</protein>